<comment type="catalytic activity">
    <reaction evidence="5">
        <text>an N-terminal L-alpha-aminoacyl-[protein] + L-arginyl-tRNA(Arg) = an N-terminal L-arginyl-L-aminoacyl-[protein] + tRNA(Arg) + H(+)</text>
        <dbReference type="Rhea" id="RHEA:10208"/>
        <dbReference type="Rhea" id="RHEA-COMP:9658"/>
        <dbReference type="Rhea" id="RHEA-COMP:9673"/>
        <dbReference type="Rhea" id="RHEA-COMP:10636"/>
        <dbReference type="Rhea" id="RHEA-COMP:10638"/>
        <dbReference type="ChEBI" id="CHEBI:15378"/>
        <dbReference type="ChEBI" id="CHEBI:78442"/>
        <dbReference type="ChEBI" id="CHEBI:78513"/>
        <dbReference type="ChEBI" id="CHEBI:78597"/>
        <dbReference type="ChEBI" id="CHEBI:83562"/>
        <dbReference type="EC" id="2.3.2.8"/>
    </reaction>
</comment>
<protein>
    <recommendedName>
        <fullName evidence="5">Arginyl-tRNA--protein transferase 1</fullName>
        <shortName evidence="5">Arginyltransferase 1</shortName>
        <shortName evidence="5">R-transferase 1</shortName>
        <ecNumber evidence="5">2.3.2.8</ecNumber>
    </recommendedName>
    <alternativeName>
        <fullName evidence="5">Arginine-tRNA--protein transferase 1</fullName>
    </alternativeName>
</protein>
<evidence type="ECO:0000313" key="10">
    <source>
        <dbReference type="Proteomes" id="UP000823941"/>
    </source>
</evidence>
<gene>
    <name evidence="9" type="ORF">JYU34_001729</name>
</gene>
<keyword evidence="10" id="KW-1185">Reference proteome</keyword>
<dbReference type="InterPro" id="IPR007471">
    <property type="entry name" value="N-end_Aminoacyl_Trfase_N"/>
</dbReference>
<dbReference type="Pfam" id="PF04377">
    <property type="entry name" value="ATE_C"/>
    <property type="match status" value="1"/>
</dbReference>
<evidence type="ECO:0000256" key="5">
    <source>
        <dbReference type="PIRNR" id="PIRNR037207"/>
    </source>
</evidence>
<comment type="similarity">
    <text evidence="1 5">Belongs to the R-transferase family.</text>
</comment>
<evidence type="ECO:0000259" key="7">
    <source>
        <dbReference type="Pfam" id="PF04376"/>
    </source>
</evidence>
<dbReference type="InterPro" id="IPR017137">
    <property type="entry name" value="Arg-tRNA-P_Trfase_1_euk"/>
</dbReference>
<dbReference type="PANTHER" id="PTHR21367">
    <property type="entry name" value="ARGININE-TRNA-PROTEIN TRANSFERASE 1"/>
    <property type="match status" value="1"/>
</dbReference>
<evidence type="ECO:0000256" key="2">
    <source>
        <dbReference type="ARBA" id="ARBA00022679"/>
    </source>
</evidence>
<evidence type="ECO:0000256" key="6">
    <source>
        <dbReference type="SAM" id="MobiDB-lite"/>
    </source>
</evidence>
<dbReference type="EC" id="2.3.2.8" evidence="5"/>
<evidence type="ECO:0000313" key="9">
    <source>
        <dbReference type="EMBL" id="KAG7312257.1"/>
    </source>
</evidence>
<feature type="domain" description="N-end aminoacyl transferase N-terminal" evidence="7">
    <location>
        <begin position="18"/>
        <end position="89"/>
    </location>
</feature>
<dbReference type="PIRSF" id="PIRSF037207">
    <property type="entry name" value="ATE1_euk"/>
    <property type="match status" value="1"/>
</dbReference>
<feature type="compositionally biased region" description="Basic and acidic residues" evidence="6">
    <location>
        <begin position="162"/>
        <end position="173"/>
    </location>
</feature>
<dbReference type="PANTHER" id="PTHR21367:SF1">
    <property type="entry name" value="ARGINYL-TRNA--PROTEIN TRANSFERASE 1"/>
    <property type="match status" value="1"/>
</dbReference>
<sequence length="539" mass="61378">MSSNLKSIVEYHGPHDNYKCGYCKSSDTNFSDGMWAHVLTVSDYQDLIDRGWRRSGQYCYKPTMNVVCCPMYTIRCAVSDFKPTKSQKKVLKRFNKHLTGGSSSEVQSGESRKMSTCSTESDATNDAETAAGEGGEVFVESNKTHQDINVGDVIASFEEQEKMDADTKDETEKSGTSNSSTEQRTSDAIQQKALKKGLGADPEKAPCKKAKQLRKERKLEKLKEKGIDISTLQYTNNSKNKEKQIEDFINDLPEDLKNKVEVKLVRTSPPSPEWIATAKETYAVYVKYQTVVHNDKPEKFSQFKNFLVESPLVEEYRANGPPCGYGSFHQQYWLGGCLVAVGVVDILPACVSSVYFFYDPQYMHLTLGTYAVGVVDILPACVSSVYFYDPQYMHLTLGTYGALREIAFTRHLHNIAPDLKYYYMGYYIHSCRKMRYKGNFTPSYLLCPETYKWFPIKDCIPKLEASKYCRLNPDLDDIDENFPKESDIGYIPVWVNGIVMHHRVYKRKFSNKVIEEDEELMKYAKLVGSKSTKSLILVK</sequence>
<reference evidence="9 10" key="1">
    <citation type="submission" date="2021-06" db="EMBL/GenBank/DDBJ databases">
        <title>A haploid diamondback moth (Plutella xylostella L.) genome assembly resolves 31 chromosomes and identifies a diamide resistance mutation.</title>
        <authorList>
            <person name="Ward C.M."/>
            <person name="Perry K.D."/>
            <person name="Baker G."/>
            <person name="Powis K."/>
            <person name="Heckel D.G."/>
            <person name="Baxter S.W."/>
        </authorList>
    </citation>
    <scope>NUCLEOTIDE SEQUENCE [LARGE SCALE GENOMIC DNA]</scope>
    <source>
        <strain evidence="9 10">LV</strain>
        <tissue evidence="9">Single pupa</tissue>
    </source>
</reference>
<feature type="compositionally biased region" description="Low complexity" evidence="6">
    <location>
        <begin position="100"/>
        <end position="109"/>
    </location>
</feature>
<proteinExistence type="inferred from homology"/>
<dbReference type="Proteomes" id="UP000823941">
    <property type="component" value="Chromosome 3"/>
</dbReference>
<dbReference type="InterPro" id="IPR030700">
    <property type="entry name" value="N-end_Aminoacyl_Trfase"/>
</dbReference>
<feature type="region of interest" description="Disordered" evidence="6">
    <location>
        <begin position="162"/>
        <end position="215"/>
    </location>
</feature>
<feature type="domain" description="N-end rule aminoacyl transferase C-terminal" evidence="8">
    <location>
        <begin position="371"/>
        <end position="447"/>
    </location>
</feature>
<organism evidence="9 10">
    <name type="scientific">Plutella xylostella</name>
    <name type="common">Diamondback moth</name>
    <name type="synonym">Plutella maculipennis</name>
    <dbReference type="NCBI Taxonomy" id="51655"/>
    <lineage>
        <taxon>Eukaryota</taxon>
        <taxon>Metazoa</taxon>
        <taxon>Ecdysozoa</taxon>
        <taxon>Arthropoda</taxon>
        <taxon>Hexapoda</taxon>
        <taxon>Insecta</taxon>
        <taxon>Pterygota</taxon>
        <taxon>Neoptera</taxon>
        <taxon>Endopterygota</taxon>
        <taxon>Lepidoptera</taxon>
        <taxon>Glossata</taxon>
        <taxon>Ditrysia</taxon>
        <taxon>Yponomeutoidea</taxon>
        <taxon>Plutellidae</taxon>
        <taxon>Plutella</taxon>
    </lineage>
</organism>
<keyword evidence="3 5" id="KW-0833">Ubl conjugation pathway</keyword>
<feature type="compositionally biased region" description="Polar residues" evidence="6">
    <location>
        <begin position="174"/>
        <end position="189"/>
    </location>
</feature>
<dbReference type="InterPro" id="IPR007472">
    <property type="entry name" value="N-end_Aminoacyl_Trfase_C"/>
</dbReference>
<keyword evidence="2 5" id="KW-0808">Transferase</keyword>
<comment type="function">
    <text evidence="5">Involved in the post-translational conjugation of arginine to the N-terminal aspartate or glutamate of a protein. This arginylation is required for degradation of the protein via the ubiquitin pathway.</text>
</comment>
<dbReference type="EMBL" id="JAHIBW010000003">
    <property type="protein sequence ID" value="KAG7312257.1"/>
    <property type="molecule type" value="Genomic_DNA"/>
</dbReference>
<accession>A0ABQ7R4N2</accession>
<feature type="compositionally biased region" description="Polar residues" evidence="6">
    <location>
        <begin position="114"/>
        <end position="127"/>
    </location>
</feature>
<name>A0ABQ7R4N2_PLUXY</name>
<keyword evidence="4 5" id="KW-0012">Acyltransferase</keyword>
<comment type="caution">
    <text evidence="9">The sequence shown here is derived from an EMBL/GenBank/DDBJ whole genome shotgun (WGS) entry which is preliminary data.</text>
</comment>
<evidence type="ECO:0000256" key="3">
    <source>
        <dbReference type="ARBA" id="ARBA00022786"/>
    </source>
</evidence>
<evidence type="ECO:0000259" key="8">
    <source>
        <dbReference type="Pfam" id="PF04377"/>
    </source>
</evidence>
<evidence type="ECO:0000256" key="1">
    <source>
        <dbReference type="ARBA" id="ARBA00009991"/>
    </source>
</evidence>
<dbReference type="Pfam" id="PF04376">
    <property type="entry name" value="ATE_N"/>
    <property type="match status" value="1"/>
</dbReference>
<evidence type="ECO:0000256" key="4">
    <source>
        <dbReference type="ARBA" id="ARBA00023315"/>
    </source>
</evidence>
<feature type="region of interest" description="Disordered" evidence="6">
    <location>
        <begin position="99"/>
        <end position="129"/>
    </location>
</feature>